<evidence type="ECO:0000256" key="4">
    <source>
        <dbReference type="ARBA" id="ARBA00005884"/>
    </source>
</evidence>
<reference evidence="15 17" key="1">
    <citation type="journal article" date="2017" name="Nature">
        <title>The sunflower genome provides insights into oil metabolism, flowering and Asterid evolution.</title>
        <authorList>
            <person name="Badouin H."/>
            <person name="Gouzy J."/>
            <person name="Grassa C.J."/>
            <person name="Murat F."/>
            <person name="Staton S.E."/>
            <person name="Cottret L."/>
            <person name="Lelandais-Briere C."/>
            <person name="Owens G.L."/>
            <person name="Carrere S."/>
            <person name="Mayjonade B."/>
            <person name="Legrand L."/>
            <person name="Gill N."/>
            <person name="Kane N.C."/>
            <person name="Bowers J.E."/>
            <person name="Hubner S."/>
            <person name="Bellec A."/>
            <person name="Berard A."/>
            <person name="Berges H."/>
            <person name="Blanchet N."/>
            <person name="Boniface M.C."/>
            <person name="Brunel D."/>
            <person name="Catrice O."/>
            <person name="Chaidir N."/>
            <person name="Claudel C."/>
            <person name="Donnadieu C."/>
            <person name="Faraut T."/>
            <person name="Fievet G."/>
            <person name="Helmstetter N."/>
            <person name="King M."/>
            <person name="Knapp S.J."/>
            <person name="Lai Z."/>
            <person name="Le Paslier M.C."/>
            <person name="Lippi Y."/>
            <person name="Lorenzon L."/>
            <person name="Mandel J.R."/>
            <person name="Marage G."/>
            <person name="Marchand G."/>
            <person name="Marquand E."/>
            <person name="Bret-Mestries E."/>
            <person name="Morien E."/>
            <person name="Nambeesan S."/>
            <person name="Nguyen T."/>
            <person name="Pegot-Espagnet P."/>
            <person name="Pouilly N."/>
            <person name="Raftis F."/>
            <person name="Sallet E."/>
            <person name="Schiex T."/>
            <person name="Thomas J."/>
            <person name="Vandecasteele C."/>
            <person name="Vares D."/>
            <person name="Vear F."/>
            <person name="Vautrin S."/>
            <person name="Crespi M."/>
            <person name="Mangin B."/>
            <person name="Burke J.M."/>
            <person name="Salse J."/>
            <person name="Munos S."/>
            <person name="Vincourt P."/>
            <person name="Rieseberg L.H."/>
            <person name="Langlade N.B."/>
        </authorList>
    </citation>
    <scope>NUCLEOTIDE SEQUENCE [LARGE SCALE GENOMIC DNA]</scope>
    <source>
        <strain evidence="17">cv. SF193</strain>
        <tissue evidence="15">Leaves</tissue>
    </source>
</reference>
<evidence type="ECO:0000313" key="17">
    <source>
        <dbReference type="Proteomes" id="UP000215914"/>
    </source>
</evidence>
<dbReference type="GO" id="GO:0005737">
    <property type="term" value="C:cytoplasm"/>
    <property type="evidence" value="ECO:0000318"/>
    <property type="project" value="GO_Central"/>
</dbReference>
<dbReference type="Gramene" id="mRNA:HanXRQr2_Chr14g0625821">
    <property type="protein sequence ID" value="mRNA:HanXRQr2_Chr14g0625821"/>
    <property type="gene ID" value="HanXRQr2_Chr14g0625821"/>
</dbReference>
<dbReference type="EMBL" id="MNCJ02000329">
    <property type="protein sequence ID" value="KAF5767567.1"/>
    <property type="molecule type" value="Genomic_DNA"/>
</dbReference>
<dbReference type="SMART" id="SM00184">
    <property type="entry name" value="RING"/>
    <property type="match status" value="2"/>
</dbReference>
<reference evidence="16" key="2">
    <citation type="submission" date="2017-02" db="EMBL/GenBank/DDBJ databases">
        <title>Sunflower complete genome.</title>
        <authorList>
            <person name="Langlade N."/>
            <person name="Munos S."/>
        </authorList>
    </citation>
    <scope>NUCLEOTIDE SEQUENCE [LARGE SCALE GENOMIC DNA]</scope>
    <source>
        <tissue evidence="16">Leaves</tissue>
    </source>
</reference>
<dbReference type="GO" id="GO:0006511">
    <property type="term" value="P:ubiquitin-dependent protein catabolic process"/>
    <property type="evidence" value="ECO:0000318"/>
    <property type="project" value="GO_Central"/>
</dbReference>
<keyword evidence="17" id="KW-1185">Reference proteome</keyword>
<evidence type="ECO:0000313" key="15">
    <source>
        <dbReference type="EMBL" id="KAF5767567.1"/>
    </source>
</evidence>
<dbReference type="AlphaFoldDB" id="A0A251SEU4"/>
<keyword evidence="10" id="KW-0833">Ubl conjugation pathway</keyword>
<comment type="cofactor">
    <cofactor evidence="2">
        <name>Zn(2+)</name>
        <dbReference type="ChEBI" id="CHEBI:29105"/>
    </cofactor>
</comment>
<dbReference type="InterPro" id="IPR001841">
    <property type="entry name" value="Znf_RING"/>
</dbReference>
<evidence type="ECO:0000256" key="5">
    <source>
        <dbReference type="ARBA" id="ARBA00012251"/>
    </source>
</evidence>
<evidence type="ECO:0000256" key="6">
    <source>
        <dbReference type="ARBA" id="ARBA00022679"/>
    </source>
</evidence>
<dbReference type="GO" id="GO:0016567">
    <property type="term" value="P:protein ubiquitination"/>
    <property type="evidence" value="ECO:0007669"/>
    <property type="project" value="UniProtKB-UniPathway"/>
</dbReference>
<keyword evidence="11" id="KW-0862">Zinc</keyword>
<organism evidence="16 17">
    <name type="scientific">Helianthus annuus</name>
    <name type="common">Common sunflower</name>
    <dbReference type="NCBI Taxonomy" id="4232"/>
    <lineage>
        <taxon>Eukaryota</taxon>
        <taxon>Viridiplantae</taxon>
        <taxon>Streptophyta</taxon>
        <taxon>Embryophyta</taxon>
        <taxon>Tracheophyta</taxon>
        <taxon>Spermatophyta</taxon>
        <taxon>Magnoliopsida</taxon>
        <taxon>eudicotyledons</taxon>
        <taxon>Gunneridae</taxon>
        <taxon>Pentapetalae</taxon>
        <taxon>asterids</taxon>
        <taxon>campanulids</taxon>
        <taxon>Asterales</taxon>
        <taxon>Asteraceae</taxon>
        <taxon>Asteroideae</taxon>
        <taxon>Heliantheae alliance</taxon>
        <taxon>Heliantheae</taxon>
        <taxon>Helianthus</taxon>
    </lineage>
</organism>
<keyword evidence="9 12" id="KW-0863">Zinc-finger</keyword>
<evidence type="ECO:0000259" key="13">
    <source>
        <dbReference type="PROSITE" id="PS50089"/>
    </source>
</evidence>
<dbReference type="STRING" id="4232.A0A251SEU4"/>
<protein>
    <recommendedName>
        <fullName evidence="5">RBR-type E3 ubiquitin transferase</fullName>
        <ecNumber evidence="5">2.3.2.31</ecNumber>
    </recommendedName>
</protein>
<dbReference type="Proteomes" id="UP000215914">
    <property type="component" value="Chromosome 14"/>
</dbReference>
<comment type="similarity">
    <text evidence="4">Belongs to the RBR family. Ariadne subfamily.</text>
</comment>
<dbReference type="PANTHER" id="PTHR11685">
    <property type="entry name" value="RBR FAMILY RING FINGER AND IBR DOMAIN-CONTAINING"/>
    <property type="match status" value="1"/>
</dbReference>
<feature type="domain" description="RING-type" evidence="13">
    <location>
        <begin position="111"/>
        <end position="157"/>
    </location>
</feature>
<dbReference type="InterPro" id="IPR018957">
    <property type="entry name" value="Znf_C3HC4_RING-type"/>
</dbReference>
<proteinExistence type="inferred from homology"/>
<evidence type="ECO:0000256" key="3">
    <source>
        <dbReference type="ARBA" id="ARBA00003976"/>
    </source>
</evidence>
<evidence type="ECO:0000256" key="10">
    <source>
        <dbReference type="ARBA" id="ARBA00022786"/>
    </source>
</evidence>
<keyword evidence="6" id="KW-0808">Transferase</keyword>
<evidence type="ECO:0000256" key="7">
    <source>
        <dbReference type="ARBA" id="ARBA00022723"/>
    </source>
</evidence>
<dbReference type="PROSITE" id="PS00518">
    <property type="entry name" value="ZF_RING_1"/>
    <property type="match status" value="1"/>
</dbReference>
<dbReference type="FunFam" id="3.30.40.10:FF:000230">
    <property type="entry name" value="RBR-type E3 ubiquitin transferase"/>
    <property type="match status" value="1"/>
</dbReference>
<keyword evidence="7" id="KW-0479">Metal-binding</keyword>
<dbReference type="CDD" id="cd22584">
    <property type="entry name" value="Rcat_RBR_unk"/>
    <property type="match status" value="1"/>
</dbReference>
<dbReference type="GO" id="GO:0008270">
    <property type="term" value="F:zinc ion binding"/>
    <property type="evidence" value="ECO:0007669"/>
    <property type="project" value="UniProtKB-KW"/>
</dbReference>
<dbReference type="Gene3D" id="3.30.40.10">
    <property type="entry name" value="Zinc/RING finger domain, C3HC4 (zinc finger)"/>
    <property type="match status" value="1"/>
</dbReference>
<dbReference type="SMART" id="SM00647">
    <property type="entry name" value="IBR"/>
    <property type="match status" value="2"/>
</dbReference>
<accession>A0A251SEU4</accession>
<dbReference type="InterPro" id="IPR017907">
    <property type="entry name" value="Znf_RING_CS"/>
</dbReference>
<dbReference type="GO" id="GO:0000151">
    <property type="term" value="C:ubiquitin ligase complex"/>
    <property type="evidence" value="ECO:0000318"/>
    <property type="project" value="GO_Central"/>
</dbReference>
<comment type="function">
    <text evidence="3">Might act as an E3 ubiquitin-protein ligase, or as part of E3 complex, which accepts ubiquitin from specific E2 ubiquitin-conjugating enzymes and then transfers it to substrates.</text>
</comment>
<evidence type="ECO:0000256" key="9">
    <source>
        <dbReference type="ARBA" id="ARBA00022771"/>
    </source>
</evidence>
<name>A0A251SEU4_HELAN</name>
<sequence>MASSSSSQLHHIDNVDDSYFSALHDYDETFPISDEKYAEELQLQEALVSSSLLLKPSPNQSTSTVNSCASSSKQPLVFTTSETTQSMSDICMDAKTTTFQNTKPEATQSVCAICLEPKTASEMFKNTKVCGHHFCTNCVREYVAAKIKENVTMVKCPDLNCKEVIGPQDCESIVPKEVLERWESILCESLIMGSEKFYCPFKDCSAMMVDDGGEAVTVSECPSCNRLFCAQCKVVWHCGMSCGEFESWKKGESNREDNLLMDLAKNKNWMRCSKCKFFVEKVDGCKHISCRCGHEFCYGCGSAYTNTHVCASV</sequence>
<dbReference type="OMA" id="DRWENSL"/>
<dbReference type="PROSITE" id="PS51873">
    <property type="entry name" value="TRIAD"/>
    <property type="match status" value="1"/>
</dbReference>
<comment type="catalytic activity">
    <reaction evidence="1">
        <text>[E2 ubiquitin-conjugating enzyme]-S-ubiquitinyl-L-cysteine + [acceptor protein]-L-lysine = [E2 ubiquitin-conjugating enzyme]-L-cysteine + [acceptor protein]-N(6)-ubiquitinyl-L-lysine.</text>
        <dbReference type="EC" id="2.3.2.31"/>
    </reaction>
</comment>
<dbReference type="UniPathway" id="UPA00143"/>
<dbReference type="Pfam" id="PF00097">
    <property type="entry name" value="zf-C3HC4"/>
    <property type="match status" value="1"/>
</dbReference>
<dbReference type="EC" id="2.3.2.31" evidence="5"/>
<evidence type="ECO:0000256" key="12">
    <source>
        <dbReference type="PROSITE-ProRule" id="PRU00175"/>
    </source>
</evidence>
<dbReference type="InParanoid" id="A0A251SEU4"/>
<reference evidence="15" key="3">
    <citation type="submission" date="2020-06" db="EMBL/GenBank/DDBJ databases">
        <title>Helianthus annuus Genome sequencing and assembly Release 2.</title>
        <authorList>
            <person name="Gouzy J."/>
            <person name="Langlade N."/>
            <person name="Munos S."/>
        </authorList>
    </citation>
    <scope>NUCLEOTIDE SEQUENCE</scope>
    <source>
        <tissue evidence="15">Leaves</tissue>
    </source>
</reference>
<evidence type="ECO:0000313" key="16">
    <source>
        <dbReference type="EMBL" id="OTF97158.1"/>
    </source>
</evidence>
<dbReference type="PROSITE" id="PS50089">
    <property type="entry name" value="ZF_RING_2"/>
    <property type="match status" value="1"/>
</dbReference>
<dbReference type="SUPFAM" id="SSF57850">
    <property type="entry name" value="RING/U-box"/>
    <property type="match status" value="3"/>
</dbReference>
<dbReference type="InterPro" id="IPR013083">
    <property type="entry name" value="Znf_RING/FYVE/PHD"/>
</dbReference>
<evidence type="ECO:0000256" key="1">
    <source>
        <dbReference type="ARBA" id="ARBA00001798"/>
    </source>
</evidence>
<evidence type="ECO:0000256" key="8">
    <source>
        <dbReference type="ARBA" id="ARBA00022737"/>
    </source>
</evidence>
<keyword evidence="8" id="KW-0677">Repeat</keyword>
<dbReference type="InterPro" id="IPR044066">
    <property type="entry name" value="TRIAD_supradom"/>
</dbReference>
<dbReference type="OrthoDB" id="10009520at2759"/>
<dbReference type="GO" id="GO:0031624">
    <property type="term" value="F:ubiquitin conjugating enzyme binding"/>
    <property type="evidence" value="ECO:0000318"/>
    <property type="project" value="GO_Central"/>
</dbReference>
<evidence type="ECO:0000256" key="2">
    <source>
        <dbReference type="ARBA" id="ARBA00001947"/>
    </source>
</evidence>
<evidence type="ECO:0000259" key="14">
    <source>
        <dbReference type="PROSITE" id="PS51873"/>
    </source>
</evidence>
<dbReference type="Gene3D" id="1.20.120.1750">
    <property type="match status" value="1"/>
</dbReference>
<dbReference type="CDD" id="cd22582">
    <property type="entry name" value="BRcat_RBR_unk"/>
    <property type="match status" value="1"/>
</dbReference>
<evidence type="ECO:0000256" key="11">
    <source>
        <dbReference type="ARBA" id="ARBA00022833"/>
    </source>
</evidence>
<feature type="domain" description="RING-type" evidence="14">
    <location>
        <begin position="107"/>
        <end position="313"/>
    </location>
</feature>
<dbReference type="GO" id="GO:0061630">
    <property type="term" value="F:ubiquitin protein ligase activity"/>
    <property type="evidence" value="ECO:0000318"/>
    <property type="project" value="GO_Central"/>
</dbReference>
<dbReference type="FunCoup" id="A0A251SEU4">
    <property type="interactions" value="351"/>
</dbReference>
<dbReference type="InterPro" id="IPR031127">
    <property type="entry name" value="E3_UB_ligase_RBR"/>
</dbReference>
<dbReference type="InterPro" id="IPR002867">
    <property type="entry name" value="IBR_dom"/>
</dbReference>
<gene>
    <name evidence="16" type="ORF">HannXRQ_Chr14g0431511</name>
    <name evidence="15" type="ORF">HanXRQr2_Chr14g0625821</name>
</gene>
<dbReference type="EMBL" id="CM007903">
    <property type="protein sequence ID" value="OTF97158.1"/>
    <property type="molecule type" value="Genomic_DNA"/>
</dbReference>
<dbReference type="Pfam" id="PF01485">
    <property type="entry name" value="IBR"/>
    <property type="match status" value="2"/>
</dbReference>